<name>A0A7D5GXE3_9EURY</name>
<dbReference type="KEGG" id="halg:HUG10_09150"/>
<evidence type="ECO:0000256" key="2">
    <source>
        <dbReference type="ARBA" id="ARBA00022723"/>
    </source>
</evidence>
<gene>
    <name evidence="6" type="ORF">HUG10_09150</name>
</gene>
<dbReference type="InterPro" id="IPR053138">
    <property type="entry name" value="N-alpha-Ac-DABA_deacetylase"/>
</dbReference>
<evidence type="ECO:0000256" key="3">
    <source>
        <dbReference type="ARBA" id="ARBA00022801"/>
    </source>
</evidence>
<evidence type="ECO:0000313" key="6">
    <source>
        <dbReference type="EMBL" id="QLG27709.1"/>
    </source>
</evidence>
<dbReference type="Proteomes" id="UP000509750">
    <property type="component" value="Chromosome"/>
</dbReference>
<keyword evidence="7" id="KW-1185">Reference proteome</keyword>
<dbReference type="SUPFAM" id="SSF53187">
    <property type="entry name" value="Zn-dependent exopeptidases"/>
    <property type="match status" value="1"/>
</dbReference>
<comment type="cofactor">
    <cofactor evidence="1">
        <name>Zn(2+)</name>
        <dbReference type="ChEBI" id="CHEBI:29105"/>
    </cofactor>
</comment>
<dbReference type="InterPro" id="IPR043795">
    <property type="entry name" value="N-alpha-Ac-DABA-like"/>
</dbReference>
<evidence type="ECO:0000256" key="4">
    <source>
        <dbReference type="ARBA" id="ARBA00022833"/>
    </source>
</evidence>
<dbReference type="PANTHER" id="PTHR37326">
    <property type="entry name" value="BLL3975 PROTEIN"/>
    <property type="match status" value="1"/>
</dbReference>
<reference evidence="6 7" key="1">
    <citation type="submission" date="2020-07" db="EMBL/GenBank/DDBJ databases">
        <title>Gai3-2, isolated from salt lake.</title>
        <authorList>
            <person name="Cui H."/>
            <person name="Shi X."/>
        </authorList>
    </citation>
    <scope>NUCLEOTIDE SEQUENCE [LARGE SCALE GENOMIC DNA]</scope>
    <source>
        <strain evidence="6 7">Gai3-2</strain>
    </source>
</reference>
<dbReference type="AlphaFoldDB" id="A0A7D5GXE3"/>
<evidence type="ECO:0000313" key="7">
    <source>
        <dbReference type="Proteomes" id="UP000509750"/>
    </source>
</evidence>
<dbReference type="GeneID" id="56028997"/>
<keyword evidence="4" id="KW-0862">Zinc</keyword>
<organism evidence="6 7">
    <name type="scientific">Halorarum halophilum</name>
    <dbReference type="NCBI Taxonomy" id="2743090"/>
    <lineage>
        <taxon>Archaea</taxon>
        <taxon>Methanobacteriati</taxon>
        <taxon>Methanobacteriota</taxon>
        <taxon>Stenosarchaea group</taxon>
        <taxon>Halobacteria</taxon>
        <taxon>Halobacteriales</taxon>
        <taxon>Haloferacaceae</taxon>
        <taxon>Halorarum</taxon>
    </lineage>
</organism>
<dbReference type="GO" id="GO:0046872">
    <property type="term" value="F:metal ion binding"/>
    <property type="evidence" value="ECO:0007669"/>
    <property type="project" value="UniProtKB-KW"/>
</dbReference>
<dbReference type="OrthoDB" id="170089at2157"/>
<dbReference type="Pfam" id="PF24827">
    <property type="entry name" value="AstE_AspA_cat"/>
    <property type="match status" value="1"/>
</dbReference>
<dbReference type="EMBL" id="CP058529">
    <property type="protein sequence ID" value="QLG27709.1"/>
    <property type="molecule type" value="Genomic_DNA"/>
</dbReference>
<evidence type="ECO:0000256" key="1">
    <source>
        <dbReference type="ARBA" id="ARBA00001947"/>
    </source>
</evidence>
<keyword evidence="3" id="KW-0378">Hydrolase</keyword>
<dbReference type="PANTHER" id="PTHR37326:SF1">
    <property type="entry name" value="BLL3975 PROTEIN"/>
    <property type="match status" value="1"/>
</dbReference>
<evidence type="ECO:0000259" key="5">
    <source>
        <dbReference type="Pfam" id="PF24827"/>
    </source>
</evidence>
<keyword evidence="2" id="KW-0479">Metal-binding</keyword>
<dbReference type="RefSeq" id="WP_179169284.1">
    <property type="nucleotide sequence ID" value="NZ_CP058529.1"/>
</dbReference>
<dbReference type="GO" id="GO:0016811">
    <property type="term" value="F:hydrolase activity, acting on carbon-nitrogen (but not peptide) bonds, in linear amides"/>
    <property type="evidence" value="ECO:0007669"/>
    <property type="project" value="InterPro"/>
</dbReference>
<dbReference type="InterPro" id="IPR055438">
    <property type="entry name" value="AstE_AspA_cat"/>
</dbReference>
<accession>A0A7D5GXE3</accession>
<sequence>MTNSIEVGTANAAAGEVADGWLPVTGLPTGGDERLPVTVVDGADEGPTLWVTGGVHGDEATGVAVAQDTARTARELADELAGAIVVVPFVSPAGLRRNERTTYYGGDDPNRYFPDVERESTRPPETQERVATRLFEAVADSADLLVDCHTAQAGSVPFAIRDRVLYGEERTEDEAEELASDLDRMVEAFGLPILTEYPAEEYLEQSLQRSTAGAALNTAGIPAFTAELGGHSVVEEHARAAGVAGTFAVAAEFGLVDSIPEDVGGADEEIGEPGAGVPDAPVDFPVRRFVGPRAETAGLARHRVDAGDAVEEGEVVADVLSPHGETLESVESEHDGYVIGRREGLSVYEGQPVASMAVRDDGELVVPRDEEDEE</sequence>
<proteinExistence type="predicted"/>
<protein>
    <submittedName>
        <fullName evidence="6">Succinylglutamate desuccinylase/aspartoacylase family protein</fullName>
    </submittedName>
</protein>
<dbReference type="PIRSF" id="PIRSF039012">
    <property type="entry name" value="ASP"/>
    <property type="match status" value="1"/>
</dbReference>
<dbReference type="GO" id="GO:0016788">
    <property type="term" value="F:hydrolase activity, acting on ester bonds"/>
    <property type="evidence" value="ECO:0007669"/>
    <property type="project" value="InterPro"/>
</dbReference>
<dbReference type="Gene3D" id="3.40.630.10">
    <property type="entry name" value="Zn peptidases"/>
    <property type="match status" value="1"/>
</dbReference>
<feature type="domain" description="Succinylglutamate desuccinylase/Aspartoacylase catalytic" evidence="5">
    <location>
        <begin position="46"/>
        <end position="250"/>
    </location>
</feature>